<reference evidence="1" key="1">
    <citation type="submission" date="2023-04" db="EMBL/GenBank/DDBJ databases">
        <title>Draft Genome sequencing of Naganishia species isolated from polar environments using Oxford Nanopore Technology.</title>
        <authorList>
            <person name="Leo P."/>
            <person name="Venkateswaran K."/>
        </authorList>
    </citation>
    <scope>NUCLEOTIDE SEQUENCE</scope>
    <source>
        <strain evidence="1">MNA-CCFEE 5425</strain>
    </source>
</reference>
<name>A0ACC2XLV7_9TREE</name>
<dbReference type="Proteomes" id="UP001243375">
    <property type="component" value="Unassembled WGS sequence"/>
</dbReference>
<accession>A0ACC2XLV7</accession>
<keyword evidence="2" id="KW-1185">Reference proteome</keyword>
<dbReference type="EMBL" id="JASBWU010000002">
    <property type="protein sequence ID" value="KAJ9124242.1"/>
    <property type="molecule type" value="Genomic_DNA"/>
</dbReference>
<protein>
    <submittedName>
        <fullName evidence="1">Uncharacterized protein</fullName>
    </submittedName>
</protein>
<organism evidence="1 2">
    <name type="scientific">Naganishia vaughanmartiniae</name>
    <dbReference type="NCBI Taxonomy" id="1424756"/>
    <lineage>
        <taxon>Eukaryota</taxon>
        <taxon>Fungi</taxon>
        <taxon>Dikarya</taxon>
        <taxon>Basidiomycota</taxon>
        <taxon>Agaricomycotina</taxon>
        <taxon>Tremellomycetes</taxon>
        <taxon>Filobasidiales</taxon>
        <taxon>Filobasidiaceae</taxon>
        <taxon>Naganishia</taxon>
    </lineage>
</organism>
<evidence type="ECO:0000313" key="2">
    <source>
        <dbReference type="Proteomes" id="UP001243375"/>
    </source>
</evidence>
<proteinExistence type="predicted"/>
<gene>
    <name evidence="1" type="ORF">QFC22_001041</name>
</gene>
<comment type="caution">
    <text evidence="1">The sequence shown here is derived from an EMBL/GenBank/DDBJ whole genome shotgun (WGS) entry which is preliminary data.</text>
</comment>
<evidence type="ECO:0000313" key="1">
    <source>
        <dbReference type="EMBL" id="KAJ9124242.1"/>
    </source>
</evidence>
<sequence length="377" mass="40753">MSAFSLADDDIPMHHQPQDVQSPPQTKPHSAGSILVVGSMDRMNEYQHILQTLRSRDPQASVQGEMVDRFLQNATTIPKTVTHAHILTPTSSILPLLPYLPGSINVHFHIVPHDSASMDKDLAQLHLELARNGWQKLAEGVEHFSAGREVEILSYQSPVTGTASGGNSGANTPAHIDPSATTSLNGNGSLGGTMKLPKKSTKSRAQKASIWAAESPQLADPSSFLTDQDKARPECVLPDPSTGRPQKRRRACKDCTCGLAELEATESSTGGNDNPKFLLEGDDDIPEHLRTAVAGVEGIWPVEKREEAKKTSSCGSCYLGDAFRCGSCPYLGKHEFPLRLGSGFFRAVADRVLCDRIGLPAFEPGQKVELLTNMDDI</sequence>